<organism evidence="2 3">
    <name type="scientific">Fusarium albosuccineum</name>
    <dbReference type="NCBI Taxonomy" id="1237068"/>
    <lineage>
        <taxon>Eukaryota</taxon>
        <taxon>Fungi</taxon>
        <taxon>Dikarya</taxon>
        <taxon>Ascomycota</taxon>
        <taxon>Pezizomycotina</taxon>
        <taxon>Sordariomycetes</taxon>
        <taxon>Hypocreomycetidae</taxon>
        <taxon>Hypocreales</taxon>
        <taxon>Nectriaceae</taxon>
        <taxon>Fusarium</taxon>
        <taxon>Fusarium decemcellulare species complex</taxon>
    </lineage>
</organism>
<accession>A0A8H4L2T3</accession>
<evidence type="ECO:0000256" key="1">
    <source>
        <dbReference type="SAM" id="MobiDB-lite"/>
    </source>
</evidence>
<dbReference type="Proteomes" id="UP000554235">
    <property type="component" value="Unassembled WGS sequence"/>
</dbReference>
<gene>
    <name evidence="2" type="ORF">FALBO_13030</name>
</gene>
<feature type="compositionally biased region" description="Basic and acidic residues" evidence="1">
    <location>
        <begin position="75"/>
        <end position="85"/>
    </location>
</feature>
<protein>
    <submittedName>
        <fullName evidence="2">Uncharacterized protein</fullName>
    </submittedName>
</protein>
<name>A0A8H4L2T3_9HYPO</name>
<keyword evidence="3" id="KW-1185">Reference proteome</keyword>
<comment type="caution">
    <text evidence="2">The sequence shown here is derived from an EMBL/GenBank/DDBJ whole genome shotgun (WGS) entry which is preliminary data.</text>
</comment>
<dbReference type="EMBL" id="JAADYS010001996">
    <property type="protein sequence ID" value="KAF4460189.1"/>
    <property type="molecule type" value="Genomic_DNA"/>
</dbReference>
<evidence type="ECO:0000313" key="3">
    <source>
        <dbReference type="Proteomes" id="UP000554235"/>
    </source>
</evidence>
<reference evidence="2 3" key="1">
    <citation type="submission" date="2020-01" db="EMBL/GenBank/DDBJ databases">
        <title>Identification and distribution of gene clusters putatively required for synthesis of sphingolipid metabolism inhibitors in phylogenetically diverse species of the filamentous fungus Fusarium.</title>
        <authorList>
            <person name="Kim H.-S."/>
            <person name="Busman M."/>
            <person name="Brown D.W."/>
            <person name="Divon H."/>
            <person name="Uhlig S."/>
            <person name="Proctor R.H."/>
        </authorList>
    </citation>
    <scope>NUCLEOTIDE SEQUENCE [LARGE SCALE GENOMIC DNA]</scope>
    <source>
        <strain evidence="2 3">NRRL 20459</strain>
    </source>
</reference>
<proteinExistence type="predicted"/>
<dbReference type="AlphaFoldDB" id="A0A8H4L2T3"/>
<feature type="compositionally biased region" description="Basic and acidic residues" evidence="1">
    <location>
        <begin position="94"/>
        <end position="167"/>
    </location>
</feature>
<evidence type="ECO:0000313" key="2">
    <source>
        <dbReference type="EMBL" id="KAF4460189.1"/>
    </source>
</evidence>
<sequence>MADTSMTAGFFIIIIDFLNSYKSDAPGIDVCSAYPVGPLDPTNQKLAVVPKFGLNLSMADHKWTKTLAFEPVHDTPHRADQDRVAHGGLPLPYEDGHLREDPQLHRPAVEAHAPDVDGSDPVRDRRHHGLDGLHRLPEHQHASDAGLRPDRVPDPDRRRRRARQQDHLHHHVPGLHDGRDHHGHQGAGHIHDDRHPHIVHLDHGHGVIDIHVGAHHSDYRPVTVRGLDYGEVGEPVDRHVRHHEAVVVQDVVHYRVDTLADEHVDVHVRGAEHSLGEDVEDQLDHGDMPDRFDINTYEIKRLGSPHRVGHGRVYEGHYVRHRVRHGLVDSHRHPGGGVAGEVGLHVFDAGRDLAQVRRWPLVAVGVPGPVRGVVTRRALLHHRRQLGDHHRILHLEPRERAIGQPGLDDVTEPLDSGPYRPDVGGNDVHGHVRDLVGQYANH</sequence>
<feature type="region of interest" description="Disordered" evidence="1">
    <location>
        <begin position="75"/>
        <end position="189"/>
    </location>
</feature>